<accession>A0A2U8WVI3</accession>
<name>A0A2U8WVI3_9HYPH</name>
<reference evidence="1 2" key="1">
    <citation type="submission" date="2018-05" db="EMBL/GenBank/DDBJ databases">
        <title>Complete Genome Sequence of Methylobacterium sp. 17Sr1-28.</title>
        <authorList>
            <person name="Srinivasan S."/>
        </authorList>
    </citation>
    <scope>NUCLEOTIDE SEQUENCE [LARGE SCALE GENOMIC DNA]</scope>
    <source>
        <strain evidence="1 2">17Sr1-28</strain>
    </source>
</reference>
<evidence type="ECO:0000313" key="1">
    <source>
        <dbReference type="EMBL" id="AWN49356.1"/>
    </source>
</evidence>
<sequence length="87" mass="9182">MPRHQHLPALAHRASRASAVARSERARQRAAALAPIVAELRAAGATSLPALAAGLTRAGIPAPRGLVWSHVAVLRMLKLIPSQVIEM</sequence>
<keyword evidence="2" id="KW-1185">Reference proteome</keyword>
<organism evidence="1 2">
    <name type="scientific">Methylobacterium terrae</name>
    <dbReference type="NCBI Taxonomy" id="2202827"/>
    <lineage>
        <taxon>Bacteria</taxon>
        <taxon>Pseudomonadati</taxon>
        <taxon>Pseudomonadota</taxon>
        <taxon>Alphaproteobacteria</taxon>
        <taxon>Hyphomicrobiales</taxon>
        <taxon>Methylobacteriaceae</taxon>
        <taxon>Methylobacterium</taxon>
    </lineage>
</organism>
<dbReference type="Proteomes" id="UP000245444">
    <property type="component" value="Chromosome"/>
</dbReference>
<protein>
    <submittedName>
        <fullName evidence="1">Resolvase</fullName>
    </submittedName>
</protein>
<gene>
    <name evidence="1" type="ORF">DK419_25900</name>
</gene>
<evidence type="ECO:0000313" key="2">
    <source>
        <dbReference type="Proteomes" id="UP000245444"/>
    </source>
</evidence>
<proteinExistence type="predicted"/>
<dbReference type="AlphaFoldDB" id="A0A2U8WVI3"/>
<dbReference type="EMBL" id="CP029553">
    <property type="protein sequence ID" value="AWN49356.1"/>
    <property type="molecule type" value="Genomic_DNA"/>
</dbReference>
<dbReference type="KEGG" id="mtea:DK419_25900"/>